<dbReference type="SUPFAM" id="SSF56219">
    <property type="entry name" value="DNase I-like"/>
    <property type="match status" value="1"/>
</dbReference>
<evidence type="ECO:0000259" key="3">
    <source>
        <dbReference type="Pfam" id="PF13966"/>
    </source>
</evidence>
<dbReference type="InterPro" id="IPR002156">
    <property type="entry name" value="RNaseH_domain"/>
</dbReference>
<evidence type="ECO:0000259" key="2">
    <source>
        <dbReference type="Pfam" id="PF13456"/>
    </source>
</evidence>
<evidence type="ECO:0008006" key="6">
    <source>
        <dbReference type="Google" id="ProtNLM"/>
    </source>
</evidence>
<evidence type="ECO:0000259" key="1">
    <source>
        <dbReference type="Pfam" id="PF00078"/>
    </source>
</evidence>
<proteinExistence type="predicted"/>
<dbReference type="InParanoid" id="A0A7N2LPF9"/>
<dbReference type="PANTHER" id="PTHR33116:SF86">
    <property type="entry name" value="REVERSE TRANSCRIPTASE DOMAIN-CONTAINING PROTEIN"/>
    <property type="match status" value="1"/>
</dbReference>
<feature type="domain" description="Reverse transcriptase zinc-binding" evidence="3">
    <location>
        <begin position="704"/>
        <end position="769"/>
    </location>
</feature>
<dbReference type="GO" id="GO:0004523">
    <property type="term" value="F:RNA-DNA hybrid ribonuclease activity"/>
    <property type="evidence" value="ECO:0007669"/>
    <property type="project" value="InterPro"/>
</dbReference>
<dbReference type="Gene3D" id="3.30.420.10">
    <property type="entry name" value="Ribonuclease H-like superfamily/Ribonuclease H"/>
    <property type="match status" value="1"/>
</dbReference>
<dbReference type="InterPro" id="IPR044730">
    <property type="entry name" value="RNase_H-like_dom_plant"/>
</dbReference>
<dbReference type="OMA" id="EWIRWIM"/>
<dbReference type="EnsemblPlants" id="QL05p051227:mrna">
    <property type="protein sequence ID" value="QL05p051227:mrna"/>
    <property type="gene ID" value="QL05p051227"/>
</dbReference>
<protein>
    <recommendedName>
        <fullName evidence="6">Reverse transcriptase domain-containing protein</fullName>
    </recommendedName>
</protein>
<dbReference type="SUPFAM" id="SSF56672">
    <property type="entry name" value="DNA/RNA polymerases"/>
    <property type="match status" value="1"/>
</dbReference>
<feature type="domain" description="Reverse transcriptase" evidence="1">
    <location>
        <begin position="223"/>
        <end position="435"/>
    </location>
</feature>
<dbReference type="InterPro" id="IPR043502">
    <property type="entry name" value="DNA/RNA_pol_sf"/>
</dbReference>
<reference evidence="4 5" key="1">
    <citation type="journal article" date="2016" name="G3 (Bethesda)">
        <title>First Draft Assembly and Annotation of the Genome of a California Endemic Oak Quercus lobata Nee (Fagaceae).</title>
        <authorList>
            <person name="Sork V.L."/>
            <person name="Fitz-Gibbon S.T."/>
            <person name="Puiu D."/>
            <person name="Crepeau M."/>
            <person name="Gugger P.F."/>
            <person name="Sherman R."/>
            <person name="Stevens K."/>
            <person name="Langley C.H."/>
            <person name="Pellegrini M."/>
            <person name="Salzberg S.L."/>
        </authorList>
    </citation>
    <scope>NUCLEOTIDE SEQUENCE [LARGE SCALE GENOMIC DNA]</scope>
    <source>
        <strain evidence="4 5">cv. SW786</strain>
    </source>
</reference>
<keyword evidence="5" id="KW-1185">Reference proteome</keyword>
<dbReference type="PANTHER" id="PTHR33116">
    <property type="entry name" value="REVERSE TRANSCRIPTASE ZINC-BINDING DOMAIN-CONTAINING PROTEIN-RELATED-RELATED"/>
    <property type="match status" value="1"/>
</dbReference>
<sequence length="1020" mass="115899">MARFNTSINYCGLKEFGFEGPKFTWLYQRRDGTQIQERLDRALAFSDWHLLFPTAKLQHKSSSVSDHNPLLLQLFSKKKRQKFKKIFRFESMWLKDERCEDIVTEAWGEGLCSASDFPILSCIESCRNKLEEGDRNTRFFHARATSRFQKNLIEGIFDADDVWQVDQEEVEKVFIEYYSDLFTSSAPSEFAEIVEAVQPKVTQSMNAMLVKEFQASEVHKALKQIESQSAFVNGRLIIDNVLVAFETMHHINLKKTGTMGEMALKLDMSKAYDKVEWACLDKIMEKLGFNSKWRNLMMQCISSVTYAVCINGKPSGHITPTRGLRQGDPLSPYLFLLCAESLSALIKKATADGLLEGISVSRGGPCLSHLFFADDSLIFCKATMEECDVLQRVLNTYEKASGQQLNRSKTSLFFSPNTAKEIQDEIRIRFGAQVIRQHEKYLGLPSLVGRNKKNTFKEVKEKLAKKLAGWKEKLLSKAGKEVLIKAVAQAIPTYTMSYFKILDSLCDEMTSLIRNFWWGQCKEERKIAWISWEKLCAPKACGGMGFKQLKQFNLAMLTKQGWRLQTGTNSLVYRVFKSKYFPNCEFVDASLSRNPSFAWRSIMAAQDIVQKGRRWQVGNGRSIRIWKDKWLPSPSTYEVVSPVNNIPEDSRVVELIDEEKGAWKIDLVCNVFLSHEADLIRGIALCTNLPEDKQVWALTNNGLFSVRSAYKLAMELRSDVQVGSGSDGSHLRRFWRSIWSFNIPHKIRHFAWRACRDVLPTKENLVKRKESQIQLFGSFMDMLWYVVMVAQWEHSDVEKLIVVAWALWSNRNECRNEGAKKSCQSLLQGALEYLDAYQTCVVELGCPKQPAEPTKWKPPSLDRYKINVDGAMFKEQRMAGVGILIRDTEGHLIGACSRKLEAPLGAVEAEAKAVELGLLFARDLSIQDFTLKSDSLTLINALQDLSPPPSSVAALVYSSVAISHSFRCVEFSYVGRNGNRPAHLLARHALGIADLSVWVEETPCFLEQALNQDVVATSID</sequence>
<dbReference type="SUPFAM" id="SSF53098">
    <property type="entry name" value="Ribonuclease H-like"/>
    <property type="match status" value="1"/>
</dbReference>
<dbReference type="Pfam" id="PF13456">
    <property type="entry name" value="RVT_3"/>
    <property type="match status" value="1"/>
</dbReference>
<dbReference type="EMBL" id="LRBV02000005">
    <property type="status" value="NOT_ANNOTATED_CDS"/>
    <property type="molecule type" value="Genomic_DNA"/>
</dbReference>
<dbReference type="Pfam" id="PF00078">
    <property type="entry name" value="RVT_1"/>
    <property type="match status" value="1"/>
</dbReference>
<dbReference type="Gramene" id="QL05p051227:mrna">
    <property type="protein sequence ID" value="QL05p051227:mrna"/>
    <property type="gene ID" value="QL05p051227"/>
</dbReference>
<dbReference type="CDD" id="cd01650">
    <property type="entry name" value="RT_nLTR_like"/>
    <property type="match status" value="1"/>
</dbReference>
<dbReference type="InterPro" id="IPR000477">
    <property type="entry name" value="RT_dom"/>
</dbReference>
<feature type="domain" description="RNase H type-1" evidence="2">
    <location>
        <begin position="867"/>
        <end position="989"/>
    </location>
</feature>
<dbReference type="AlphaFoldDB" id="A0A7N2LPF9"/>
<evidence type="ECO:0000313" key="5">
    <source>
        <dbReference type="Proteomes" id="UP000594261"/>
    </source>
</evidence>
<evidence type="ECO:0000313" key="4">
    <source>
        <dbReference type="EnsemblPlants" id="QL05p051227:mrna"/>
    </source>
</evidence>
<accession>A0A7N2LPF9</accession>
<name>A0A7N2LPF9_QUELO</name>
<organism evidence="4 5">
    <name type="scientific">Quercus lobata</name>
    <name type="common">Valley oak</name>
    <dbReference type="NCBI Taxonomy" id="97700"/>
    <lineage>
        <taxon>Eukaryota</taxon>
        <taxon>Viridiplantae</taxon>
        <taxon>Streptophyta</taxon>
        <taxon>Embryophyta</taxon>
        <taxon>Tracheophyta</taxon>
        <taxon>Spermatophyta</taxon>
        <taxon>Magnoliopsida</taxon>
        <taxon>eudicotyledons</taxon>
        <taxon>Gunneridae</taxon>
        <taxon>Pentapetalae</taxon>
        <taxon>rosids</taxon>
        <taxon>fabids</taxon>
        <taxon>Fagales</taxon>
        <taxon>Fagaceae</taxon>
        <taxon>Quercus</taxon>
    </lineage>
</organism>
<dbReference type="InterPro" id="IPR036691">
    <property type="entry name" value="Endo/exonu/phosph_ase_sf"/>
</dbReference>
<dbReference type="InterPro" id="IPR012337">
    <property type="entry name" value="RNaseH-like_sf"/>
</dbReference>
<dbReference type="GO" id="GO:0003676">
    <property type="term" value="F:nucleic acid binding"/>
    <property type="evidence" value="ECO:0007669"/>
    <property type="project" value="InterPro"/>
</dbReference>
<dbReference type="CDD" id="cd06222">
    <property type="entry name" value="RNase_H_like"/>
    <property type="match status" value="1"/>
</dbReference>
<reference evidence="4" key="2">
    <citation type="submission" date="2021-01" db="UniProtKB">
        <authorList>
            <consortium name="EnsemblPlants"/>
        </authorList>
    </citation>
    <scope>IDENTIFICATION</scope>
</reference>
<dbReference type="Proteomes" id="UP000594261">
    <property type="component" value="Chromosome 5"/>
</dbReference>
<dbReference type="InterPro" id="IPR036397">
    <property type="entry name" value="RNaseH_sf"/>
</dbReference>
<dbReference type="InterPro" id="IPR026960">
    <property type="entry name" value="RVT-Znf"/>
</dbReference>
<dbReference type="Pfam" id="PF13966">
    <property type="entry name" value="zf-RVT"/>
    <property type="match status" value="1"/>
</dbReference>